<sequence>MSNNLGDDDLDTTNHLLTSLTMVFEQSDSDLSLDDEQQEELLDSLVANTLIAPTLLDYDSENVIETYQRRKIALQQQLQPRSGKYIPNVLSPIYEYIYNQEMKSNQKCE</sequence>
<dbReference type="InParanoid" id="D3BDY6"/>
<dbReference type="RefSeq" id="XP_020432237.1">
    <property type="nucleotide sequence ID" value="XM_020577789.1"/>
</dbReference>
<reference evidence="1 2" key="1">
    <citation type="journal article" date="2011" name="Genome Res.">
        <title>Phylogeny-wide analysis of social amoeba genomes highlights ancient origins for complex intercellular communication.</title>
        <authorList>
            <person name="Heidel A.J."/>
            <person name="Lawal H.M."/>
            <person name="Felder M."/>
            <person name="Schilde C."/>
            <person name="Helps N.R."/>
            <person name="Tunggal B."/>
            <person name="Rivero F."/>
            <person name="John U."/>
            <person name="Schleicher M."/>
            <person name="Eichinger L."/>
            <person name="Platzer M."/>
            <person name="Noegel A.A."/>
            <person name="Schaap P."/>
            <person name="Gloeckner G."/>
        </authorList>
    </citation>
    <scope>NUCLEOTIDE SEQUENCE [LARGE SCALE GENOMIC DNA]</scope>
    <source>
        <strain evidence="2">ATCC 26659 / Pp 5 / PN500</strain>
    </source>
</reference>
<accession>D3BDY6</accession>
<dbReference type="AlphaFoldDB" id="D3BDY6"/>
<organism evidence="1 2">
    <name type="scientific">Heterostelium pallidum (strain ATCC 26659 / Pp 5 / PN500)</name>
    <name type="common">Cellular slime mold</name>
    <name type="synonym">Polysphondylium pallidum</name>
    <dbReference type="NCBI Taxonomy" id="670386"/>
    <lineage>
        <taxon>Eukaryota</taxon>
        <taxon>Amoebozoa</taxon>
        <taxon>Evosea</taxon>
        <taxon>Eumycetozoa</taxon>
        <taxon>Dictyostelia</taxon>
        <taxon>Acytosteliales</taxon>
        <taxon>Acytosteliaceae</taxon>
        <taxon>Heterostelium</taxon>
    </lineage>
</organism>
<evidence type="ECO:0000313" key="1">
    <source>
        <dbReference type="EMBL" id="EFA80117.1"/>
    </source>
</evidence>
<evidence type="ECO:0000313" key="2">
    <source>
        <dbReference type="Proteomes" id="UP000001396"/>
    </source>
</evidence>
<dbReference type="EMBL" id="ADBJ01000031">
    <property type="protein sequence ID" value="EFA80117.1"/>
    <property type="molecule type" value="Genomic_DNA"/>
</dbReference>
<gene>
    <name evidence="1" type="ORF">PPL_06939</name>
</gene>
<keyword evidence="2" id="KW-1185">Reference proteome</keyword>
<name>D3BDY6_HETP5</name>
<comment type="caution">
    <text evidence="1">The sequence shown here is derived from an EMBL/GenBank/DDBJ whole genome shotgun (WGS) entry which is preliminary data.</text>
</comment>
<proteinExistence type="predicted"/>
<dbReference type="GeneID" id="31362420"/>
<protein>
    <submittedName>
        <fullName evidence="1">Uncharacterized protein</fullName>
    </submittedName>
</protein>
<dbReference type="Proteomes" id="UP000001396">
    <property type="component" value="Unassembled WGS sequence"/>
</dbReference>